<gene>
    <name evidence="2" type="ORF">OS493_010614</name>
</gene>
<feature type="non-terminal residue" evidence="2">
    <location>
        <position position="78"/>
    </location>
</feature>
<organism evidence="2 3">
    <name type="scientific">Desmophyllum pertusum</name>
    <dbReference type="NCBI Taxonomy" id="174260"/>
    <lineage>
        <taxon>Eukaryota</taxon>
        <taxon>Metazoa</taxon>
        <taxon>Cnidaria</taxon>
        <taxon>Anthozoa</taxon>
        <taxon>Hexacorallia</taxon>
        <taxon>Scleractinia</taxon>
        <taxon>Caryophylliina</taxon>
        <taxon>Caryophylliidae</taxon>
        <taxon>Desmophyllum</taxon>
    </lineage>
</organism>
<feature type="region of interest" description="Disordered" evidence="1">
    <location>
        <begin position="1"/>
        <end position="63"/>
    </location>
</feature>
<keyword evidence="3" id="KW-1185">Reference proteome</keyword>
<comment type="caution">
    <text evidence="2">The sequence shown here is derived from an EMBL/GenBank/DDBJ whole genome shotgun (WGS) entry which is preliminary data.</text>
</comment>
<accession>A0A9X0D625</accession>
<feature type="compositionally biased region" description="Polar residues" evidence="1">
    <location>
        <begin position="43"/>
        <end position="55"/>
    </location>
</feature>
<name>A0A9X0D625_9CNID</name>
<dbReference type="Proteomes" id="UP001163046">
    <property type="component" value="Unassembled WGS sequence"/>
</dbReference>
<protein>
    <submittedName>
        <fullName evidence="2">Uncharacterized protein</fullName>
    </submittedName>
</protein>
<dbReference type="EMBL" id="MU825877">
    <property type="protein sequence ID" value="KAJ7386219.1"/>
    <property type="molecule type" value="Genomic_DNA"/>
</dbReference>
<dbReference type="AlphaFoldDB" id="A0A9X0D625"/>
<proteinExistence type="predicted"/>
<evidence type="ECO:0000313" key="3">
    <source>
        <dbReference type="Proteomes" id="UP001163046"/>
    </source>
</evidence>
<reference evidence="2" key="1">
    <citation type="submission" date="2023-01" db="EMBL/GenBank/DDBJ databases">
        <title>Genome assembly of the deep-sea coral Lophelia pertusa.</title>
        <authorList>
            <person name="Herrera S."/>
            <person name="Cordes E."/>
        </authorList>
    </citation>
    <scope>NUCLEOTIDE SEQUENCE</scope>
    <source>
        <strain evidence="2">USNM1676648</strain>
        <tissue evidence="2">Polyp</tissue>
    </source>
</reference>
<evidence type="ECO:0000313" key="2">
    <source>
        <dbReference type="EMBL" id="KAJ7386219.1"/>
    </source>
</evidence>
<evidence type="ECO:0000256" key="1">
    <source>
        <dbReference type="SAM" id="MobiDB-lite"/>
    </source>
</evidence>
<sequence>MAAATASDDLAIGHYDNTSGLPATASPLERGQHANASELPATASPQETDQLQSGRPLSAEEKGHISEIFKDLIDRFQS</sequence>